<accession>E4XZW0</accession>
<name>E4XZW0_OIKDI</name>
<dbReference type="InParanoid" id="E4XZW0"/>
<protein>
    <submittedName>
        <fullName evidence="1">Uncharacterized protein</fullName>
    </submittedName>
</protein>
<keyword evidence="2" id="KW-1185">Reference proteome</keyword>
<evidence type="ECO:0000313" key="1">
    <source>
        <dbReference type="EMBL" id="CBY15172.1"/>
    </source>
</evidence>
<proteinExistence type="predicted"/>
<gene>
    <name evidence="1" type="ORF">GSOID_T00012065001</name>
</gene>
<dbReference type="AlphaFoldDB" id="E4XZW0"/>
<organism evidence="1">
    <name type="scientific">Oikopleura dioica</name>
    <name type="common">Tunicate</name>
    <dbReference type="NCBI Taxonomy" id="34765"/>
    <lineage>
        <taxon>Eukaryota</taxon>
        <taxon>Metazoa</taxon>
        <taxon>Chordata</taxon>
        <taxon>Tunicata</taxon>
        <taxon>Appendicularia</taxon>
        <taxon>Copelata</taxon>
        <taxon>Oikopleuridae</taxon>
        <taxon>Oikopleura</taxon>
    </lineage>
</organism>
<evidence type="ECO:0000313" key="2">
    <source>
        <dbReference type="Proteomes" id="UP000001307"/>
    </source>
</evidence>
<dbReference type="Proteomes" id="UP000001307">
    <property type="component" value="Unassembled WGS sequence"/>
</dbReference>
<reference evidence="1" key="1">
    <citation type="journal article" date="2010" name="Science">
        <title>Plasticity of animal genome architecture unmasked by rapid evolution of a pelagic tunicate.</title>
        <authorList>
            <person name="Denoeud F."/>
            <person name="Henriet S."/>
            <person name="Mungpakdee S."/>
            <person name="Aury J.M."/>
            <person name="Da Silva C."/>
            <person name="Brinkmann H."/>
            <person name="Mikhaleva J."/>
            <person name="Olsen L.C."/>
            <person name="Jubin C."/>
            <person name="Canestro C."/>
            <person name="Bouquet J.M."/>
            <person name="Danks G."/>
            <person name="Poulain J."/>
            <person name="Campsteijn C."/>
            <person name="Adamski M."/>
            <person name="Cross I."/>
            <person name="Yadetie F."/>
            <person name="Muffato M."/>
            <person name="Louis A."/>
            <person name="Butcher S."/>
            <person name="Tsagkogeorga G."/>
            <person name="Konrad A."/>
            <person name="Singh S."/>
            <person name="Jensen M.F."/>
            <person name="Cong E.H."/>
            <person name="Eikeseth-Otteraa H."/>
            <person name="Noel B."/>
            <person name="Anthouard V."/>
            <person name="Porcel B.M."/>
            <person name="Kachouri-Lafond R."/>
            <person name="Nishino A."/>
            <person name="Ugolini M."/>
            <person name="Chourrout P."/>
            <person name="Nishida H."/>
            <person name="Aasland R."/>
            <person name="Huzurbazar S."/>
            <person name="Westhof E."/>
            <person name="Delsuc F."/>
            <person name="Lehrach H."/>
            <person name="Reinhardt R."/>
            <person name="Weissenbach J."/>
            <person name="Roy S.W."/>
            <person name="Artiguenave F."/>
            <person name="Postlethwait J.H."/>
            <person name="Manak J.R."/>
            <person name="Thompson E.M."/>
            <person name="Jaillon O."/>
            <person name="Du Pasquier L."/>
            <person name="Boudinot P."/>
            <person name="Liberles D.A."/>
            <person name="Volff J.N."/>
            <person name="Philippe H."/>
            <person name="Lenhard B."/>
            <person name="Roest Crollius H."/>
            <person name="Wincker P."/>
            <person name="Chourrout D."/>
        </authorList>
    </citation>
    <scope>NUCLEOTIDE SEQUENCE [LARGE SCALE GENOMIC DNA]</scope>
</reference>
<dbReference type="EMBL" id="FN653438">
    <property type="protein sequence ID" value="CBY15172.1"/>
    <property type="molecule type" value="Genomic_DNA"/>
</dbReference>
<sequence>MCKKWNRLEEFLRDEASEEQKIRVTIFSESGDGTERATFSLPELFKRFATDFKEYIPHYQSTKLTSCLTSQLRKQEIDTTDEIVIEVDFSDDYVSRPGPGVMSTQSGYLGHKTKYVLHVLVCWGYLSVNGRKQKRRFESLMIMPKGTGTNGQIYDKSPELVKDHIIKSLDYIKANNVFDSPHKILILSDNASEYKEGPHN</sequence>